<evidence type="ECO:0000313" key="2">
    <source>
        <dbReference type="Proteomes" id="UP000240760"/>
    </source>
</evidence>
<protein>
    <submittedName>
        <fullName evidence="1">Uncharacterized protein</fullName>
    </submittedName>
</protein>
<gene>
    <name evidence="1" type="ORF">M440DRAFT_1399190</name>
</gene>
<reference evidence="1 2" key="1">
    <citation type="submission" date="2016-07" db="EMBL/GenBank/DDBJ databases">
        <title>Multiple horizontal gene transfer events from other fungi enriched the ability of initially mycotrophic Trichoderma (Ascomycota) to feed on dead plant biomass.</title>
        <authorList>
            <consortium name="DOE Joint Genome Institute"/>
            <person name="Aerts A."/>
            <person name="Atanasova L."/>
            <person name="Chenthamara K."/>
            <person name="Zhang J."/>
            <person name="Grujic M."/>
            <person name="Henrissat B."/>
            <person name="Kuo A."/>
            <person name="Salamov A."/>
            <person name="Lipzen A."/>
            <person name="Labutti K."/>
            <person name="Barry K."/>
            <person name="Miao Y."/>
            <person name="Rahimi M.J."/>
            <person name="Shen Q."/>
            <person name="Grigoriev I.V."/>
            <person name="Kubicek C.P."/>
            <person name="Druzhinina I.S."/>
        </authorList>
    </citation>
    <scope>NUCLEOTIDE SEQUENCE [LARGE SCALE GENOMIC DNA]</scope>
    <source>
        <strain evidence="1 2">ATCC 18648</strain>
    </source>
</reference>
<dbReference type="EMBL" id="KZ679129">
    <property type="protein sequence ID" value="PTB78013.1"/>
    <property type="molecule type" value="Genomic_DNA"/>
</dbReference>
<proteinExistence type="predicted"/>
<dbReference type="AlphaFoldDB" id="A0A2T4C8Z9"/>
<keyword evidence="2" id="KW-1185">Reference proteome</keyword>
<evidence type="ECO:0000313" key="1">
    <source>
        <dbReference type="EMBL" id="PTB78013.1"/>
    </source>
</evidence>
<accession>A0A2T4C8Z9</accession>
<organism evidence="1 2">
    <name type="scientific">Trichoderma longibrachiatum ATCC 18648</name>
    <dbReference type="NCBI Taxonomy" id="983965"/>
    <lineage>
        <taxon>Eukaryota</taxon>
        <taxon>Fungi</taxon>
        <taxon>Dikarya</taxon>
        <taxon>Ascomycota</taxon>
        <taxon>Pezizomycotina</taxon>
        <taxon>Sordariomycetes</taxon>
        <taxon>Hypocreomycetidae</taxon>
        <taxon>Hypocreales</taxon>
        <taxon>Hypocreaceae</taxon>
        <taxon>Trichoderma</taxon>
    </lineage>
</organism>
<dbReference type="OrthoDB" id="10306050at2759"/>
<dbReference type="Proteomes" id="UP000240760">
    <property type="component" value="Unassembled WGS sequence"/>
</dbReference>
<name>A0A2T4C8Z9_TRILO</name>
<sequence>MAPFSEPRSPAACLGAKSRAVSPLPRLAAVGCHCSHAFVATFCKRKWQLRTQAVTITFLGYGGGDWAPLPLPMPDC</sequence>